<dbReference type="OrthoDB" id="9804559at2"/>
<keyword evidence="8" id="KW-0969">Cilium</keyword>
<dbReference type="InterPro" id="IPR001444">
    <property type="entry name" value="Flag_bb_rod_N"/>
</dbReference>
<feature type="domain" description="Flagellar basal-body/hook protein C-terminal" evidence="6">
    <location>
        <begin position="258"/>
        <end position="302"/>
    </location>
</feature>
<dbReference type="eggNOG" id="COG4786">
    <property type="taxonomic scope" value="Bacteria"/>
</dbReference>
<feature type="domain" description="Flagellar hook protein FlgE/F/G-like D1" evidence="7">
    <location>
        <begin position="129"/>
        <end position="189"/>
    </location>
</feature>
<dbReference type="SUPFAM" id="SSF117143">
    <property type="entry name" value="Flagellar hook protein flgE"/>
    <property type="match status" value="1"/>
</dbReference>
<protein>
    <recommendedName>
        <fullName evidence="4">Flagellar hook protein FlgE</fullName>
    </recommendedName>
</protein>
<sequence>MLRSMYSGISGMKGFQTKLDVIGNNISNVNTYGYKKGRVTFQDMMSQSLSVAEGPAQDQAGMPLRGGKNPSQVGLGSQVGSIDNIHTQGNRQTTNRPLDLALEGDGMFMLAEGNNTNSPISGSDIFINDSNNTFTRSGNFYLDQEGYIVNSSGKYLVGSSAEAPDGFARLQIPDNAKSFSIASDGSVNYIDSTGSQVTAGTIKLAKFSNPSGLNKVGGNEFEMTDNAGLTGPVEGDNVDGVINALYTPGQNGAASVVSGALEMSNVDLSEEFTEMITAQRGFQANTRIITTSDEILQELVNLKR</sequence>
<organism evidence="8 9">
    <name type="scientific">Pontibacillus marinus BH030004 = DSM 16465</name>
    <dbReference type="NCBI Taxonomy" id="1385511"/>
    <lineage>
        <taxon>Bacteria</taxon>
        <taxon>Bacillati</taxon>
        <taxon>Bacillota</taxon>
        <taxon>Bacilli</taxon>
        <taxon>Bacillales</taxon>
        <taxon>Bacillaceae</taxon>
        <taxon>Pontibacillus</taxon>
    </lineage>
</organism>
<dbReference type="GO" id="GO:0071978">
    <property type="term" value="P:bacterial-type flagellum-dependent swarming motility"/>
    <property type="evidence" value="ECO:0007669"/>
    <property type="project" value="TreeGrafter"/>
</dbReference>
<dbReference type="AlphaFoldDB" id="A0A0A5GBQ5"/>
<dbReference type="GO" id="GO:0009424">
    <property type="term" value="C:bacterial-type flagellum hook"/>
    <property type="evidence" value="ECO:0007669"/>
    <property type="project" value="TreeGrafter"/>
</dbReference>
<comment type="caution">
    <text evidence="8">The sequence shown here is derived from an EMBL/GenBank/DDBJ whole genome shotgun (WGS) entry which is preliminary data.</text>
</comment>
<gene>
    <name evidence="8" type="primary">flgG</name>
    <name evidence="8" type="ORF">N783_08365</name>
</gene>
<proteinExistence type="inferred from homology"/>
<reference evidence="8 9" key="1">
    <citation type="submission" date="2013-08" db="EMBL/GenBank/DDBJ databases">
        <authorList>
            <person name="Huang J."/>
            <person name="Wang G."/>
        </authorList>
    </citation>
    <scope>NUCLEOTIDE SEQUENCE [LARGE SCALE GENOMIC DNA]</scope>
    <source>
        <strain evidence="8 9">BH030004</strain>
    </source>
</reference>
<dbReference type="Pfam" id="PF22692">
    <property type="entry name" value="LlgE_F_G_D1"/>
    <property type="match status" value="1"/>
</dbReference>
<evidence type="ECO:0000313" key="9">
    <source>
        <dbReference type="Proteomes" id="UP000030403"/>
    </source>
</evidence>
<keyword evidence="8" id="KW-0966">Cell projection</keyword>
<dbReference type="PANTHER" id="PTHR30435:SF1">
    <property type="entry name" value="FLAGELLAR HOOK PROTEIN FLGE"/>
    <property type="match status" value="1"/>
</dbReference>
<keyword evidence="3 4" id="KW-0975">Bacterial flagellum</keyword>
<evidence type="ECO:0000256" key="2">
    <source>
        <dbReference type="ARBA" id="ARBA00009677"/>
    </source>
</evidence>
<dbReference type="STRING" id="1385511.GCA_000425225_01045"/>
<dbReference type="PANTHER" id="PTHR30435">
    <property type="entry name" value="FLAGELLAR PROTEIN"/>
    <property type="match status" value="1"/>
</dbReference>
<dbReference type="Pfam" id="PF06429">
    <property type="entry name" value="Flg_bbr_C"/>
    <property type="match status" value="1"/>
</dbReference>
<dbReference type="NCBIfam" id="NF009278">
    <property type="entry name" value="PRK12636.1"/>
    <property type="match status" value="1"/>
</dbReference>
<comment type="function">
    <text evidence="4">A flexible structure which links the flagellar filament to the drive apparatus in the basal body.</text>
</comment>
<accession>A0A0A5GBQ5</accession>
<evidence type="ECO:0000259" key="6">
    <source>
        <dbReference type="Pfam" id="PF06429"/>
    </source>
</evidence>
<evidence type="ECO:0000259" key="7">
    <source>
        <dbReference type="Pfam" id="PF22692"/>
    </source>
</evidence>
<dbReference type="Pfam" id="PF00460">
    <property type="entry name" value="Flg_bb_rod"/>
    <property type="match status" value="1"/>
</dbReference>
<dbReference type="PROSITE" id="PS00588">
    <property type="entry name" value="FLAGELLA_BB_ROD"/>
    <property type="match status" value="1"/>
</dbReference>
<keyword evidence="8" id="KW-0282">Flagellum</keyword>
<comment type="subcellular location">
    <subcellularLocation>
        <location evidence="1 4">Bacterial flagellum basal body</location>
    </subcellularLocation>
</comment>
<dbReference type="InterPro" id="IPR010930">
    <property type="entry name" value="Flg_bb/hook_C_dom"/>
</dbReference>
<dbReference type="RefSeq" id="WP_027448292.1">
    <property type="nucleotide sequence ID" value="NZ_AVPF01000019.1"/>
</dbReference>
<comment type="similarity">
    <text evidence="2 4">Belongs to the flagella basal body rod proteins family.</text>
</comment>
<dbReference type="Proteomes" id="UP000030403">
    <property type="component" value="Unassembled WGS sequence"/>
</dbReference>
<evidence type="ECO:0000259" key="5">
    <source>
        <dbReference type="Pfam" id="PF00460"/>
    </source>
</evidence>
<dbReference type="NCBIfam" id="TIGR03506">
    <property type="entry name" value="FlgEFG_subfam"/>
    <property type="match status" value="2"/>
</dbReference>
<dbReference type="InterPro" id="IPR037925">
    <property type="entry name" value="FlgE/F/G-like"/>
</dbReference>
<evidence type="ECO:0000256" key="1">
    <source>
        <dbReference type="ARBA" id="ARBA00004117"/>
    </source>
</evidence>
<evidence type="ECO:0000256" key="4">
    <source>
        <dbReference type="RuleBase" id="RU362116"/>
    </source>
</evidence>
<feature type="domain" description="Flagellar basal body rod protein N-terminal" evidence="5">
    <location>
        <begin position="5"/>
        <end position="35"/>
    </location>
</feature>
<dbReference type="GO" id="GO:0005829">
    <property type="term" value="C:cytosol"/>
    <property type="evidence" value="ECO:0007669"/>
    <property type="project" value="TreeGrafter"/>
</dbReference>
<dbReference type="GO" id="GO:0009425">
    <property type="term" value="C:bacterial-type flagellum basal body"/>
    <property type="evidence" value="ECO:0007669"/>
    <property type="project" value="UniProtKB-SubCell"/>
</dbReference>
<evidence type="ECO:0000256" key="3">
    <source>
        <dbReference type="ARBA" id="ARBA00023143"/>
    </source>
</evidence>
<dbReference type="InterPro" id="IPR019776">
    <property type="entry name" value="Flagellar_basal_body_rod_CS"/>
</dbReference>
<keyword evidence="9" id="KW-1185">Reference proteome</keyword>
<evidence type="ECO:0000313" key="8">
    <source>
        <dbReference type="EMBL" id="KGX88633.1"/>
    </source>
</evidence>
<dbReference type="InterPro" id="IPR020013">
    <property type="entry name" value="Flagellar_FlgE/F/G"/>
</dbReference>
<dbReference type="InterPro" id="IPR053967">
    <property type="entry name" value="LlgE_F_G-like_D1"/>
</dbReference>
<dbReference type="EMBL" id="AVPF01000019">
    <property type="protein sequence ID" value="KGX88633.1"/>
    <property type="molecule type" value="Genomic_DNA"/>
</dbReference>
<name>A0A0A5GBQ5_9BACI</name>